<dbReference type="InterPro" id="IPR038459">
    <property type="entry name" value="MT_TRM10-typ_sf"/>
</dbReference>
<evidence type="ECO:0000256" key="6">
    <source>
        <dbReference type="ARBA" id="ARBA00022946"/>
    </source>
</evidence>
<sequence>MLCLFFEELPPSPVFELFSKYAYNVEFENGRPTISIYFSNVPEILEGLKKFDPNLVFRHEIKKDVPIFLWGKDDNSNQSKMRDFEYERSSCSYFPEMPMVEQKPILSQQSPPQIPTEELEKKLNSTIKTTVEEVLAKFSTSLQRDMQKQFKSLSANSTPVRVPHTLPPPPLPTQTPQRAAPSNQPNSAPANRNPQQYRFAPPQIPSQQAARPSAPTVLPKEEIIANGINCAKCSRTLKAGDITTLVDTLRTHSLEHFEQKCKHFKRFKCLECPHIQTNFVKEMEDHLKKHGCLERVPDKRARLVQQIMSQDYLDYLAETANECFPDVFESNPQPHSSIGPHLTPQPSFRNVFPHLHRDFCSRYGIRDTRMVTRRNSNPAQMEFMANSFRRAEWRIRKMLNLKRQTIVPVVWNEQLFRNSHFPSKEFQRTLDSEAKTKLSRIIKEFQIISRLSIRFPKQIDDKEWKIILECQTRKQRFDQVLFLYQVENLREKERAKKSEMREININKTKMNYPYSLVYRSVWNQKIYEELKSLNTYRLNNKPTIAIDCQFLAKLSPRGQQLTASQLQYLIKENRELPEPLKLYFVNYYDYPEDLEKKKLSGINSLEKVNPIISSDSFSKIFPLEKIVYLSPDGEETLENVEDDKVYIIGGIVDRVFEKGIGKTASKDAAIRENVKYAKLPIDKYIDFKSGSKFLTILAVVNILNDVNCHGDWEKALRKWIPVRNVKSVEEKNRNILLIGKSGEIEVSDLTCLQNRINLDFF</sequence>
<dbReference type="InterPro" id="IPR025812">
    <property type="entry name" value="Trm10_C_MTase_dom"/>
</dbReference>
<feature type="compositionally biased region" description="Low complexity" evidence="10">
    <location>
        <begin position="174"/>
        <end position="196"/>
    </location>
</feature>
<evidence type="ECO:0000256" key="5">
    <source>
        <dbReference type="ARBA" id="ARBA00022694"/>
    </source>
</evidence>
<keyword evidence="2" id="KW-0489">Methyltransferase</keyword>
<protein>
    <recommendedName>
        <fullName evidence="9">RNA (guanine-9-)-methyltransferase domain-containing protein 1</fullName>
    </recommendedName>
</protein>
<dbReference type="Gene3D" id="3.40.1280.30">
    <property type="match status" value="1"/>
</dbReference>
<organism evidence="12 13">
    <name type="scientific">Caenorhabditis angaria</name>
    <dbReference type="NCBI Taxonomy" id="860376"/>
    <lineage>
        <taxon>Eukaryota</taxon>
        <taxon>Metazoa</taxon>
        <taxon>Ecdysozoa</taxon>
        <taxon>Nematoda</taxon>
        <taxon>Chromadorea</taxon>
        <taxon>Rhabditida</taxon>
        <taxon>Rhabditina</taxon>
        <taxon>Rhabditomorpha</taxon>
        <taxon>Rhabditoidea</taxon>
        <taxon>Rhabditidae</taxon>
        <taxon>Peloderinae</taxon>
        <taxon>Caenorhabditis</taxon>
    </lineage>
</organism>
<evidence type="ECO:0000256" key="9">
    <source>
        <dbReference type="ARBA" id="ARBA00029803"/>
    </source>
</evidence>
<dbReference type="GO" id="GO:0005739">
    <property type="term" value="C:mitochondrion"/>
    <property type="evidence" value="ECO:0007669"/>
    <property type="project" value="UniProtKB-SubCell"/>
</dbReference>
<evidence type="ECO:0000313" key="12">
    <source>
        <dbReference type="EMBL" id="CAI5437570.1"/>
    </source>
</evidence>
<proteinExistence type="predicted"/>
<keyword evidence="4" id="KW-0949">S-adenosyl-L-methionine</keyword>
<keyword evidence="8" id="KW-0496">Mitochondrion</keyword>
<dbReference type="InterPro" id="IPR007356">
    <property type="entry name" value="tRNA_m1G_MeTrfase_euk"/>
</dbReference>
<evidence type="ECO:0000256" key="7">
    <source>
        <dbReference type="ARBA" id="ARBA00023054"/>
    </source>
</evidence>
<dbReference type="PANTHER" id="PTHR13563">
    <property type="entry name" value="TRNA (GUANINE-9-) METHYLTRANSFERASE"/>
    <property type="match status" value="1"/>
</dbReference>
<name>A0A9P1MST3_9PELO</name>
<dbReference type="GO" id="GO:0000049">
    <property type="term" value="F:tRNA binding"/>
    <property type="evidence" value="ECO:0007669"/>
    <property type="project" value="TreeGrafter"/>
</dbReference>
<reference evidence="12" key="1">
    <citation type="submission" date="2022-11" db="EMBL/GenBank/DDBJ databases">
        <authorList>
            <person name="Kikuchi T."/>
        </authorList>
    </citation>
    <scope>NUCLEOTIDE SEQUENCE</scope>
    <source>
        <strain evidence="12">PS1010</strain>
    </source>
</reference>
<evidence type="ECO:0000256" key="1">
    <source>
        <dbReference type="ARBA" id="ARBA00004173"/>
    </source>
</evidence>
<dbReference type="OrthoDB" id="278300at2759"/>
<dbReference type="PROSITE" id="PS51675">
    <property type="entry name" value="SAM_MT_TRM10"/>
    <property type="match status" value="1"/>
</dbReference>
<dbReference type="EMBL" id="CANHGI010000001">
    <property type="protein sequence ID" value="CAI5437570.1"/>
    <property type="molecule type" value="Genomic_DNA"/>
</dbReference>
<keyword evidence="6" id="KW-0809">Transit peptide</keyword>
<feature type="domain" description="SAM-dependent MTase TRM10-type" evidence="11">
    <location>
        <begin position="528"/>
        <end position="727"/>
    </location>
</feature>
<dbReference type="PANTHER" id="PTHR13563:SF5">
    <property type="entry name" value="TRNA METHYLTRANSFERASE 10 HOMOLOG C"/>
    <property type="match status" value="1"/>
</dbReference>
<evidence type="ECO:0000256" key="2">
    <source>
        <dbReference type="ARBA" id="ARBA00022603"/>
    </source>
</evidence>
<dbReference type="GO" id="GO:0005654">
    <property type="term" value="C:nucleoplasm"/>
    <property type="evidence" value="ECO:0007669"/>
    <property type="project" value="TreeGrafter"/>
</dbReference>
<evidence type="ECO:0000256" key="3">
    <source>
        <dbReference type="ARBA" id="ARBA00022679"/>
    </source>
</evidence>
<evidence type="ECO:0000259" key="11">
    <source>
        <dbReference type="PROSITE" id="PS51675"/>
    </source>
</evidence>
<dbReference type="GO" id="GO:0070131">
    <property type="term" value="P:positive regulation of mitochondrial translation"/>
    <property type="evidence" value="ECO:0007669"/>
    <property type="project" value="TreeGrafter"/>
</dbReference>
<dbReference type="GO" id="GO:0008168">
    <property type="term" value="F:methyltransferase activity"/>
    <property type="evidence" value="ECO:0007669"/>
    <property type="project" value="UniProtKB-KW"/>
</dbReference>
<evidence type="ECO:0000313" key="13">
    <source>
        <dbReference type="Proteomes" id="UP001152747"/>
    </source>
</evidence>
<evidence type="ECO:0000256" key="10">
    <source>
        <dbReference type="SAM" id="MobiDB-lite"/>
    </source>
</evidence>
<dbReference type="GO" id="GO:0097745">
    <property type="term" value="P:mitochondrial tRNA 5'-end processing"/>
    <property type="evidence" value="ECO:0007669"/>
    <property type="project" value="TreeGrafter"/>
</dbReference>
<keyword evidence="3" id="KW-0808">Transferase</keyword>
<dbReference type="GO" id="GO:0032259">
    <property type="term" value="P:methylation"/>
    <property type="evidence" value="ECO:0007669"/>
    <property type="project" value="UniProtKB-KW"/>
</dbReference>
<accession>A0A9P1MST3</accession>
<comment type="subcellular location">
    <subcellularLocation>
        <location evidence="1">Mitochondrion</location>
    </subcellularLocation>
</comment>
<keyword evidence="7" id="KW-0175">Coiled coil</keyword>
<gene>
    <name evidence="12" type="ORF">CAMP_LOCUS207</name>
</gene>
<feature type="region of interest" description="Disordered" evidence="10">
    <location>
        <begin position="151"/>
        <end position="216"/>
    </location>
</feature>
<evidence type="ECO:0000256" key="4">
    <source>
        <dbReference type="ARBA" id="ARBA00022691"/>
    </source>
</evidence>
<keyword evidence="13" id="KW-1185">Reference proteome</keyword>
<dbReference type="CDD" id="cd18102">
    <property type="entry name" value="Trm10_MRRP1"/>
    <property type="match status" value="1"/>
</dbReference>
<dbReference type="AlphaFoldDB" id="A0A9P1MST3"/>
<comment type="caution">
    <text evidence="12">The sequence shown here is derived from an EMBL/GenBank/DDBJ whole genome shotgun (WGS) entry which is preliminary data.</text>
</comment>
<keyword evidence="5" id="KW-0819">tRNA processing</keyword>
<dbReference type="Proteomes" id="UP001152747">
    <property type="component" value="Unassembled WGS sequence"/>
</dbReference>
<evidence type="ECO:0000256" key="8">
    <source>
        <dbReference type="ARBA" id="ARBA00023128"/>
    </source>
</evidence>
<dbReference type="InterPro" id="IPR028564">
    <property type="entry name" value="MT_TRM10-typ"/>
</dbReference>